<dbReference type="GO" id="GO:0005886">
    <property type="term" value="C:plasma membrane"/>
    <property type="evidence" value="ECO:0007669"/>
    <property type="project" value="UniProtKB-SubCell"/>
</dbReference>
<evidence type="ECO:0000256" key="6">
    <source>
        <dbReference type="ARBA" id="ARBA00022989"/>
    </source>
</evidence>
<feature type="transmembrane region" description="Helical" evidence="8">
    <location>
        <begin position="197"/>
        <end position="216"/>
    </location>
</feature>
<feature type="transmembrane region" description="Helical" evidence="8">
    <location>
        <begin position="97"/>
        <end position="115"/>
    </location>
</feature>
<feature type="transmembrane region" description="Helical" evidence="8">
    <location>
        <begin position="42"/>
        <end position="63"/>
    </location>
</feature>
<comment type="subcellular location">
    <subcellularLocation>
        <location evidence="1 8">Cell membrane</location>
        <topology evidence="1 8">Multi-pass membrane protein</topology>
    </subcellularLocation>
</comment>
<evidence type="ECO:0000313" key="10">
    <source>
        <dbReference type="Proteomes" id="UP000196581"/>
    </source>
</evidence>
<feature type="transmembrane region" description="Helical" evidence="8">
    <location>
        <begin position="228"/>
        <end position="246"/>
    </location>
</feature>
<dbReference type="RefSeq" id="WP_087008805.1">
    <property type="nucleotide sequence ID" value="NZ_FWFF01000020.1"/>
</dbReference>
<sequence length="248" mass="25729">MGSVIILILLAVFVGALAQRVTGMGFAMVSGPFLVLLLDPLSGVVLVNLCGLTSSLIVLWRTYREVDWRLAAGLIVTCVLGTLPGALFAVVMPARGLEIFIGSLIVVTLTLSLVLNRFAPPMRRSWTAVGVTGLISGAMSSSAGVGGPALSTLALLSRWEQRSFAATIQPVFVATSSAAVMSKLLFDPSGWPDLDGVTWALLLGALVGGQVLGEWLSKITPVQAARAGMLTLAFLGGLLTIGRGLGVL</sequence>
<accession>A0A1X6XMY7</accession>
<dbReference type="PANTHER" id="PTHR30269:SF37">
    <property type="entry name" value="MEMBRANE TRANSPORTER PROTEIN"/>
    <property type="match status" value="1"/>
</dbReference>
<dbReference type="InterPro" id="IPR002781">
    <property type="entry name" value="TM_pro_TauE-like"/>
</dbReference>
<evidence type="ECO:0000256" key="5">
    <source>
        <dbReference type="ARBA" id="ARBA00022692"/>
    </source>
</evidence>
<keyword evidence="10" id="KW-1185">Reference proteome</keyword>
<dbReference type="EMBL" id="FWFF01000020">
    <property type="protein sequence ID" value="SLN00526.1"/>
    <property type="molecule type" value="Genomic_DNA"/>
</dbReference>
<dbReference type="AlphaFoldDB" id="A0A1X6XMY7"/>
<evidence type="ECO:0000256" key="3">
    <source>
        <dbReference type="ARBA" id="ARBA00022448"/>
    </source>
</evidence>
<protein>
    <recommendedName>
        <fullName evidence="8">Probable membrane transporter protein</fullName>
    </recommendedName>
</protein>
<keyword evidence="6 8" id="KW-1133">Transmembrane helix</keyword>
<comment type="similarity">
    <text evidence="2 8">Belongs to the 4-toluene sulfonate uptake permease (TSUP) (TC 2.A.102) family.</text>
</comment>
<evidence type="ECO:0000256" key="2">
    <source>
        <dbReference type="ARBA" id="ARBA00009142"/>
    </source>
</evidence>
<evidence type="ECO:0000313" key="9">
    <source>
        <dbReference type="EMBL" id="SLN00526.1"/>
    </source>
</evidence>
<evidence type="ECO:0000256" key="1">
    <source>
        <dbReference type="ARBA" id="ARBA00004651"/>
    </source>
</evidence>
<keyword evidence="5 8" id="KW-0812">Transmembrane</keyword>
<gene>
    <name evidence="9" type="ORF">FM105_12835</name>
</gene>
<evidence type="ECO:0000256" key="8">
    <source>
        <dbReference type="RuleBase" id="RU363041"/>
    </source>
</evidence>
<dbReference type="Pfam" id="PF01925">
    <property type="entry name" value="TauE"/>
    <property type="match status" value="1"/>
</dbReference>
<keyword evidence="3" id="KW-0813">Transport</keyword>
<proteinExistence type="inferred from homology"/>
<evidence type="ECO:0000256" key="7">
    <source>
        <dbReference type="ARBA" id="ARBA00023136"/>
    </source>
</evidence>
<reference evidence="10" key="1">
    <citation type="submission" date="2017-02" db="EMBL/GenBank/DDBJ databases">
        <authorList>
            <person name="Dridi B."/>
        </authorList>
    </citation>
    <scope>NUCLEOTIDE SEQUENCE [LARGE SCALE GENOMIC DNA]</scope>
    <source>
        <strain evidence="10">B Co 03.10</strain>
    </source>
</reference>
<evidence type="ECO:0000256" key="4">
    <source>
        <dbReference type="ARBA" id="ARBA00022475"/>
    </source>
</evidence>
<dbReference type="Proteomes" id="UP000196581">
    <property type="component" value="Unassembled WGS sequence"/>
</dbReference>
<organism evidence="9 10">
    <name type="scientific">Brevibacterium yomogidense</name>
    <dbReference type="NCBI Taxonomy" id="946573"/>
    <lineage>
        <taxon>Bacteria</taxon>
        <taxon>Bacillati</taxon>
        <taxon>Actinomycetota</taxon>
        <taxon>Actinomycetes</taxon>
        <taxon>Micrococcales</taxon>
        <taxon>Brevibacteriaceae</taxon>
        <taxon>Brevibacterium</taxon>
    </lineage>
</organism>
<feature type="transmembrane region" description="Helical" evidence="8">
    <location>
        <begin position="70"/>
        <end position="91"/>
    </location>
</feature>
<dbReference type="PANTHER" id="PTHR30269">
    <property type="entry name" value="TRANSMEMBRANE PROTEIN YFCA"/>
    <property type="match status" value="1"/>
</dbReference>
<keyword evidence="7 8" id="KW-0472">Membrane</keyword>
<name>A0A1X6XMY7_9MICO</name>
<dbReference type="InterPro" id="IPR052017">
    <property type="entry name" value="TSUP"/>
</dbReference>
<keyword evidence="4 8" id="KW-1003">Cell membrane</keyword>